<dbReference type="InterPro" id="IPR017871">
    <property type="entry name" value="ABC_transporter-like_CS"/>
</dbReference>
<keyword evidence="5 7" id="KW-0067">ATP-binding</keyword>
<protein>
    <submittedName>
        <fullName evidence="7">ABC transporter ATP-binding protein</fullName>
    </submittedName>
</protein>
<dbReference type="NCBIfam" id="NF007739">
    <property type="entry name" value="PRK10419.1"/>
    <property type="match status" value="2"/>
</dbReference>
<dbReference type="SMART" id="SM00382">
    <property type="entry name" value="AAA"/>
    <property type="match status" value="2"/>
</dbReference>
<dbReference type="GO" id="GO:0055085">
    <property type="term" value="P:transmembrane transport"/>
    <property type="evidence" value="ECO:0007669"/>
    <property type="project" value="UniProtKB-ARBA"/>
</dbReference>
<evidence type="ECO:0000256" key="4">
    <source>
        <dbReference type="ARBA" id="ARBA00022741"/>
    </source>
</evidence>
<evidence type="ECO:0000313" key="8">
    <source>
        <dbReference type="Proteomes" id="UP000475385"/>
    </source>
</evidence>
<name>A0A6M1LM96_9PROT</name>
<dbReference type="CDD" id="cd03257">
    <property type="entry name" value="ABC_NikE_OppD_transporters"/>
    <property type="match status" value="2"/>
</dbReference>
<dbReference type="NCBIfam" id="NF008453">
    <property type="entry name" value="PRK11308.1"/>
    <property type="match status" value="2"/>
</dbReference>
<gene>
    <name evidence="7" type="ORF">G3576_15785</name>
</gene>
<dbReference type="GO" id="GO:0016887">
    <property type="term" value="F:ATP hydrolysis activity"/>
    <property type="evidence" value="ECO:0007669"/>
    <property type="project" value="InterPro"/>
</dbReference>
<accession>A0A6M1LM96</accession>
<keyword evidence="4" id="KW-0547">Nucleotide-binding</keyword>
<comment type="caution">
    <text evidence="7">The sequence shown here is derived from an EMBL/GenBank/DDBJ whole genome shotgun (WGS) entry which is preliminary data.</text>
</comment>
<dbReference type="EMBL" id="JAAIKB010000006">
    <property type="protein sequence ID" value="NGM21485.1"/>
    <property type="molecule type" value="Genomic_DNA"/>
</dbReference>
<dbReference type="GO" id="GO:0015833">
    <property type="term" value="P:peptide transport"/>
    <property type="evidence" value="ECO:0007669"/>
    <property type="project" value="InterPro"/>
</dbReference>
<feature type="domain" description="ABC transporter" evidence="6">
    <location>
        <begin position="309"/>
        <end position="558"/>
    </location>
</feature>
<dbReference type="GO" id="GO:0005886">
    <property type="term" value="C:plasma membrane"/>
    <property type="evidence" value="ECO:0007669"/>
    <property type="project" value="UniProtKB-SubCell"/>
</dbReference>
<dbReference type="InterPro" id="IPR003439">
    <property type="entry name" value="ABC_transporter-like_ATP-bd"/>
</dbReference>
<dbReference type="FunFam" id="3.40.50.300:FF:000016">
    <property type="entry name" value="Oligopeptide ABC transporter ATP-binding component"/>
    <property type="match status" value="2"/>
</dbReference>
<evidence type="ECO:0000256" key="1">
    <source>
        <dbReference type="ARBA" id="ARBA00004417"/>
    </source>
</evidence>
<evidence type="ECO:0000259" key="6">
    <source>
        <dbReference type="PROSITE" id="PS50893"/>
    </source>
</evidence>
<proteinExistence type="inferred from homology"/>
<dbReference type="InterPro" id="IPR013563">
    <property type="entry name" value="Oligopep_ABC_C"/>
</dbReference>
<dbReference type="InterPro" id="IPR003593">
    <property type="entry name" value="AAA+_ATPase"/>
</dbReference>
<dbReference type="PROSITE" id="PS00211">
    <property type="entry name" value="ABC_TRANSPORTER_1"/>
    <property type="match status" value="2"/>
</dbReference>
<dbReference type="PANTHER" id="PTHR43776:SF7">
    <property type="entry name" value="D,D-DIPEPTIDE TRANSPORT ATP-BINDING PROTEIN DDPF-RELATED"/>
    <property type="match status" value="1"/>
</dbReference>
<dbReference type="PANTHER" id="PTHR43776">
    <property type="entry name" value="TRANSPORT ATP-BINDING PROTEIN"/>
    <property type="match status" value="1"/>
</dbReference>
<dbReference type="Gene3D" id="3.40.50.300">
    <property type="entry name" value="P-loop containing nucleotide triphosphate hydrolases"/>
    <property type="match status" value="2"/>
</dbReference>
<sequence length="575" mass="62181">MARHHRLLRAGRRADAADLRGRGGAGCLRSAETSGRRTVTDAILKVEDLSVAFRGKTVVEGVSFQVHRGRTLALVGESGSGKSVTALSCLRLLGPGGSNPAGRITLDGTDVLTAEGEALRRLRGGVAGMVFQEPMTSLNPLHTVGRQVGEAVTLHRPLSGAALDQRVIELLTRAGFPKAADRLGAYPHQLSGGQRQRVMIAAALANDPALLIADEPTTALDVTIQAQILELLRDLKQRLSMALLLITHDLQIVRRHADDVVVMRHGKAVEAGPVAEVFDNPQHDYTRMLLATEPRGRPAPVQPTAPEILRGEDIRVHFPIKRGVLRRTVATVKAVDGVSVSIREGETLGLVGESGSGKTTLGLAMLRLESSEGPIRFEGRDIQGLDRGALRPLRRRMQIVFQDPYGSLSPRMTVGEIVGEGLRVHETLSAAEQEARVAEALREVNLDPSMIERYPHEFSGGQRQRIAIARALVLKPRLVVLDEPTSALDVSVQAQVVELLRDLQARHRLAYLFISHDLRVVRALAHRIVVLKDGRVVEEGEAEAVVAAPREAYTRALMAAAFDLSAAGGEGHVRT</sequence>
<feature type="domain" description="ABC transporter" evidence="6">
    <location>
        <begin position="44"/>
        <end position="290"/>
    </location>
</feature>
<keyword evidence="3" id="KW-0813">Transport</keyword>
<evidence type="ECO:0000256" key="3">
    <source>
        <dbReference type="ARBA" id="ARBA00022448"/>
    </source>
</evidence>
<reference evidence="7 8" key="1">
    <citation type="submission" date="2020-02" db="EMBL/GenBank/DDBJ databases">
        <authorList>
            <person name="Kim H.M."/>
            <person name="Jeon C.O."/>
        </authorList>
    </citation>
    <scope>NUCLEOTIDE SEQUENCE [LARGE SCALE GENOMIC DNA]</scope>
    <source>
        <strain evidence="7 8">PeD5</strain>
    </source>
</reference>
<dbReference type="GO" id="GO:0005524">
    <property type="term" value="F:ATP binding"/>
    <property type="evidence" value="ECO:0007669"/>
    <property type="project" value="UniProtKB-KW"/>
</dbReference>
<organism evidence="7 8">
    <name type="scientific">Falsiroseomonas algicola</name>
    <dbReference type="NCBI Taxonomy" id="2716930"/>
    <lineage>
        <taxon>Bacteria</taxon>
        <taxon>Pseudomonadati</taxon>
        <taxon>Pseudomonadota</taxon>
        <taxon>Alphaproteobacteria</taxon>
        <taxon>Acetobacterales</taxon>
        <taxon>Roseomonadaceae</taxon>
        <taxon>Falsiroseomonas</taxon>
    </lineage>
</organism>
<dbReference type="Pfam" id="PF08352">
    <property type="entry name" value="oligo_HPY"/>
    <property type="match status" value="2"/>
</dbReference>
<dbReference type="InterPro" id="IPR050319">
    <property type="entry name" value="ABC_transp_ATP-bind"/>
</dbReference>
<evidence type="ECO:0000256" key="5">
    <source>
        <dbReference type="ARBA" id="ARBA00022840"/>
    </source>
</evidence>
<dbReference type="AlphaFoldDB" id="A0A6M1LM96"/>
<keyword evidence="8" id="KW-1185">Reference proteome</keyword>
<comment type="subcellular location">
    <subcellularLocation>
        <location evidence="1">Cell inner membrane</location>
        <topology evidence="1">Peripheral membrane protein</topology>
    </subcellularLocation>
</comment>
<evidence type="ECO:0000256" key="2">
    <source>
        <dbReference type="ARBA" id="ARBA00005417"/>
    </source>
</evidence>
<dbReference type="Proteomes" id="UP000475385">
    <property type="component" value="Unassembled WGS sequence"/>
</dbReference>
<comment type="similarity">
    <text evidence="2">Belongs to the ABC transporter superfamily.</text>
</comment>
<dbReference type="SUPFAM" id="SSF52540">
    <property type="entry name" value="P-loop containing nucleoside triphosphate hydrolases"/>
    <property type="match status" value="2"/>
</dbReference>
<evidence type="ECO:0000313" key="7">
    <source>
        <dbReference type="EMBL" id="NGM21485.1"/>
    </source>
</evidence>
<reference evidence="7 8" key="2">
    <citation type="submission" date="2020-03" db="EMBL/GenBank/DDBJ databases">
        <title>Roseomonas stagni sp. nov., isolated from pond water in Japan.</title>
        <authorList>
            <person name="Furuhata K."/>
            <person name="Miyamoto H."/>
            <person name="Goto K."/>
        </authorList>
    </citation>
    <scope>NUCLEOTIDE SEQUENCE [LARGE SCALE GENOMIC DNA]</scope>
    <source>
        <strain evidence="7 8">PeD5</strain>
    </source>
</reference>
<dbReference type="PROSITE" id="PS50893">
    <property type="entry name" value="ABC_TRANSPORTER_2"/>
    <property type="match status" value="2"/>
</dbReference>
<dbReference type="Pfam" id="PF00005">
    <property type="entry name" value="ABC_tran"/>
    <property type="match status" value="2"/>
</dbReference>
<dbReference type="InterPro" id="IPR027417">
    <property type="entry name" value="P-loop_NTPase"/>
</dbReference>